<evidence type="ECO:0000313" key="2">
    <source>
        <dbReference type="EMBL" id="RIY02133.1"/>
    </source>
</evidence>
<evidence type="ECO:0000313" key="3">
    <source>
        <dbReference type="Proteomes" id="UP000265750"/>
    </source>
</evidence>
<feature type="chain" id="PRO_5017405592" evidence="1">
    <location>
        <begin position="28"/>
        <end position="95"/>
    </location>
</feature>
<dbReference type="AlphaFoldDB" id="A0A3A1WUM1"/>
<feature type="signal peptide" evidence="1">
    <location>
        <begin position="1"/>
        <end position="27"/>
    </location>
</feature>
<sequence>MSGTNAKRSPGRVATCLLLALAPASLSGCQSDLLPAVFGFGSGGVSAYAPGTLPEITAHPGDRLIGRSGTDRGRCIFENAAGNRFRADCPEGFSF</sequence>
<comment type="caution">
    <text evidence="2">The sequence shown here is derived from an EMBL/GenBank/DDBJ whole genome shotgun (WGS) entry which is preliminary data.</text>
</comment>
<dbReference type="PROSITE" id="PS51257">
    <property type="entry name" value="PROKAR_LIPOPROTEIN"/>
    <property type="match status" value="1"/>
</dbReference>
<keyword evidence="3" id="KW-1185">Reference proteome</keyword>
<dbReference type="Proteomes" id="UP000265750">
    <property type="component" value="Unassembled WGS sequence"/>
</dbReference>
<name>A0A3A1WUM1_9HYPH</name>
<dbReference type="OrthoDB" id="7907614at2"/>
<proteinExistence type="predicted"/>
<dbReference type="RefSeq" id="WP_119539270.1">
    <property type="nucleotide sequence ID" value="NZ_QYRN01000003.1"/>
</dbReference>
<evidence type="ECO:0000256" key="1">
    <source>
        <dbReference type="SAM" id="SignalP"/>
    </source>
</evidence>
<organism evidence="2 3">
    <name type="scientific">Aureimonas flava</name>
    <dbReference type="NCBI Taxonomy" id="2320271"/>
    <lineage>
        <taxon>Bacteria</taxon>
        <taxon>Pseudomonadati</taxon>
        <taxon>Pseudomonadota</taxon>
        <taxon>Alphaproteobacteria</taxon>
        <taxon>Hyphomicrobiales</taxon>
        <taxon>Aurantimonadaceae</taxon>
        <taxon>Aureimonas</taxon>
    </lineage>
</organism>
<protein>
    <submittedName>
        <fullName evidence="2">Uncharacterized protein</fullName>
    </submittedName>
</protein>
<dbReference type="EMBL" id="QYRN01000003">
    <property type="protein sequence ID" value="RIY02133.1"/>
    <property type="molecule type" value="Genomic_DNA"/>
</dbReference>
<keyword evidence="1" id="KW-0732">Signal</keyword>
<accession>A0A3A1WUM1</accession>
<reference evidence="3" key="1">
    <citation type="submission" date="2018-09" db="EMBL/GenBank/DDBJ databases">
        <authorList>
            <person name="Tuo L."/>
        </authorList>
    </citation>
    <scope>NUCLEOTIDE SEQUENCE [LARGE SCALE GENOMIC DNA]</scope>
    <source>
        <strain evidence="3">M2BS4Y-1</strain>
    </source>
</reference>
<gene>
    <name evidence="2" type="ORF">D3218_07510</name>
</gene>